<evidence type="ECO:0000313" key="1">
    <source>
        <dbReference type="EMBL" id="KAK7390684.1"/>
    </source>
</evidence>
<gene>
    <name evidence="1" type="ORF">QQX98_013367</name>
</gene>
<dbReference type="EMBL" id="JAZAVJ010000887">
    <property type="protein sequence ID" value="KAK7390684.1"/>
    <property type="molecule type" value="Genomic_DNA"/>
</dbReference>
<reference evidence="1 2" key="1">
    <citation type="journal article" date="2025" name="Microbiol. Resour. Announc.">
        <title>Draft genome sequences for Neonectria magnoliae and Neonectria punicea, canker pathogens of Liriodendron tulipifera and Acer saccharum in West Virginia.</title>
        <authorList>
            <person name="Petronek H.M."/>
            <person name="Kasson M.T."/>
            <person name="Metheny A.M."/>
            <person name="Stauder C.M."/>
            <person name="Lovett B."/>
            <person name="Lynch S.C."/>
            <person name="Garnas J.R."/>
            <person name="Kasson L.R."/>
            <person name="Stajich J.E."/>
        </authorList>
    </citation>
    <scope>NUCLEOTIDE SEQUENCE [LARGE SCALE GENOMIC DNA]</scope>
    <source>
        <strain evidence="1 2">NRRL 64653</strain>
    </source>
</reference>
<organism evidence="1 2">
    <name type="scientific">Neonectria punicea</name>
    <dbReference type="NCBI Taxonomy" id="979145"/>
    <lineage>
        <taxon>Eukaryota</taxon>
        <taxon>Fungi</taxon>
        <taxon>Dikarya</taxon>
        <taxon>Ascomycota</taxon>
        <taxon>Pezizomycotina</taxon>
        <taxon>Sordariomycetes</taxon>
        <taxon>Hypocreomycetidae</taxon>
        <taxon>Hypocreales</taxon>
        <taxon>Nectriaceae</taxon>
        <taxon>Neonectria</taxon>
    </lineage>
</organism>
<sequence>VAEPAARLARRFLIPLAAIQDNLTQTQRGQSFIHANGLVSREREMLQNLIARPFKKEFLNSQDEWKWPRVQQYLQKVKRFQELLLLLVHLTNHPLRGIEITGLRLVNSINRDRSLFIINSKVVLISQYHKSLAHFDSPKVIPRILPSRIGQLMVMYIIYIRPFTDRLQASY</sequence>
<protein>
    <recommendedName>
        <fullName evidence="3">Maturase K</fullName>
    </recommendedName>
</protein>
<proteinExistence type="predicted"/>
<keyword evidence="2" id="KW-1185">Reference proteome</keyword>
<evidence type="ECO:0008006" key="3">
    <source>
        <dbReference type="Google" id="ProtNLM"/>
    </source>
</evidence>
<accession>A0ABR1GGK4</accession>
<dbReference type="Proteomes" id="UP001498476">
    <property type="component" value="Unassembled WGS sequence"/>
</dbReference>
<evidence type="ECO:0000313" key="2">
    <source>
        <dbReference type="Proteomes" id="UP001498476"/>
    </source>
</evidence>
<feature type="non-terminal residue" evidence="1">
    <location>
        <position position="1"/>
    </location>
</feature>
<comment type="caution">
    <text evidence="1">The sequence shown here is derived from an EMBL/GenBank/DDBJ whole genome shotgun (WGS) entry which is preliminary data.</text>
</comment>
<name>A0ABR1GGK4_9HYPO</name>